<protein>
    <submittedName>
        <fullName evidence="1">Uncharacterized protein</fullName>
    </submittedName>
</protein>
<reference evidence="1 2" key="1">
    <citation type="submission" date="2018-04" db="EMBL/GenBank/DDBJ databases">
        <title>Complete genome sequence of Hydrogenophilus thermoluteolus TH-1.</title>
        <authorList>
            <person name="Arai H."/>
        </authorList>
    </citation>
    <scope>NUCLEOTIDE SEQUENCE [LARGE SCALE GENOMIC DNA]</scope>
    <source>
        <strain evidence="1 2">TH-1</strain>
    </source>
</reference>
<sequence>MAPPSHEQGQLPDPVPEHPLLSGKREIGRGRFSIVLDAGPERVYKIVTHPDEYLYYTADDRPQGPHFPIVHAYHGIIGRSSLGYPMHLFEMEKLYPLPEQSPAGQLARRLAAVYWEMCKQWGELSRKMGAIALQQMVQTQPPFDKTLTEALDALARFIEQYRLLPDLIAQDNLMMRKDGTLVFSDPLVLEE</sequence>
<organism evidence="1 2">
    <name type="scientific">Hydrogenophilus thermoluteolus</name>
    <name type="common">Pseudomonas hydrogenothermophila</name>
    <dbReference type="NCBI Taxonomy" id="297"/>
    <lineage>
        <taxon>Bacteria</taxon>
        <taxon>Pseudomonadati</taxon>
        <taxon>Pseudomonadota</taxon>
        <taxon>Hydrogenophilia</taxon>
        <taxon>Hydrogenophilales</taxon>
        <taxon>Hydrogenophilaceae</taxon>
        <taxon>Hydrogenophilus</taxon>
    </lineage>
</organism>
<evidence type="ECO:0000313" key="2">
    <source>
        <dbReference type="Proteomes" id="UP000262004"/>
    </source>
</evidence>
<accession>A0A2Z6DZC0</accession>
<gene>
    <name evidence="1" type="ORF">HPTL_1573</name>
</gene>
<dbReference type="AlphaFoldDB" id="A0A2Z6DZC0"/>
<dbReference type="KEGG" id="htl:HPTL_1573"/>
<dbReference type="EMBL" id="AP018558">
    <property type="protein sequence ID" value="BBD77833.1"/>
    <property type="molecule type" value="Genomic_DNA"/>
</dbReference>
<name>A0A2Z6DZC0_HYDTE</name>
<keyword evidence="2" id="KW-1185">Reference proteome</keyword>
<dbReference type="Proteomes" id="UP000262004">
    <property type="component" value="Chromosome"/>
</dbReference>
<dbReference type="OrthoDB" id="9179771at2"/>
<evidence type="ECO:0000313" key="1">
    <source>
        <dbReference type="EMBL" id="BBD77833.1"/>
    </source>
</evidence>
<proteinExistence type="predicted"/>